<dbReference type="PROSITE" id="PS50893">
    <property type="entry name" value="ABC_TRANSPORTER_2"/>
    <property type="match status" value="2"/>
</dbReference>
<reference evidence="6" key="1">
    <citation type="journal article" date="2019" name="Int. J. Syst. Evol. Microbiol.">
        <title>The Global Catalogue of Microorganisms (GCM) 10K type strain sequencing project: providing services to taxonomists for standard genome sequencing and annotation.</title>
        <authorList>
            <consortium name="The Broad Institute Genomics Platform"/>
            <consortium name="The Broad Institute Genome Sequencing Center for Infectious Disease"/>
            <person name="Wu L."/>
            <person name="Ma J."/>
        </authorList>
    </citation>
    <scope>NUCLEOTIDE SEQUENCE [LARGE SCALE GENOMIC DNA]</scope>
    <source>
        <strain evidence="6">JCM 30742</strain>
    </source>
</reference>
<dbReference type="NCBIfam" id="NF007739">
    <property type="entry name" value="PRK10419.1"/>
    <property type="match status" value="2"/>
</dbReference>
<feature type="domain" description="ABC transporter" evidence="4">
    <location>
        <begin position="294"/>
        <end position="548"/>
    </location>
</feature>
<keyword evidence="1" id="KW-0813">Transport</keyword>
<dbReference type="InterPro" id="IPR017871">
    <property type="entry name" value="ABC_transporter-like_CS"/>
</dbReference>
<evidence type="ECO:0000259" key="4">
    <source>
        <dbReference type="PROSITE" id="PS50893"/>
    </source>
</evidence>
<dbReference type="InterPro" id="IPR027417">
    <property type="entry name" value="P-loop_NTPase"/>
</dbReference>
<dbReference type="Proteomes" id="UP001500752">
    <property type="component" value="Unassembled WGS sequence"/>
</dbReference>
<organism evidence="5 6">
    <name type="scientific">Arthrobacter ginkgonis</name>
    <dbReference type="NCBI Taxonomy" id="1630594"/>
    <lineage>
        <taxon>Bacteria</taxon>
        <taxon>Bacillati</taxon>
        <taxon>Actinomycetota</taxon>
        <taxon>Actinomycetes</taxon>
        <taxon>Micrococcales</taxon>
        <taxon>Micrococcaceae</taxon>
        <taxon>Arthrobacter</taxon>
    </lineage>
</organism>
<evidence type="ECO:0000256" key="2">
    <source>
        <dbReference type="ARBA" id="ARBA00022741"/>
    </source>
</evidence>
<dbReference type="InterPro" id="IPR050319">
    <property type="entry name" value="ABC_transp_ATP-bind"/>
</dbReference>
<feature type="domain" description="ABC transporter" evidence="4">
    <location>
        <begin position="19"/>
        <end position="267"/>
    </location>
</feature>
<dbReference type="EMBL" id="BAABEO010000006">
    <property type="protein sequence ID" value="GAA3668239.1"/>
    <property type="molecule type" value="Genomic_DNA"/>
</dbReference>
<dbReference type="PANTHER" id="PTHR43776">
    <property type="entry name" value="TRANSPORT ATP-BINDING PROTEIN"/>
    <property type="match status" value="1"/>
</dbReference>
<dbReference type="InterPro" id="IPR003593">
    <property type="entry name" value="AAA+_ATPase"/>
</dbReference>
<keyword evidence="3 5" id="KW-0067">ATP-binding</keyword>
<dbReference type="InterPro" id="IPR003439">
    <property type="entry name" value="ABC_transporter-like_ATP-bd"/>
</dbReference>
<protein>
    <submittedName>
        <fullName evidence="5">ABC transporter ATP-binding protein</fullName>
    </submittedName>
</protein>
<dbReference type="Pfam" id="PF00005">
    <property type="entry name" value="ABC_tran"/>
    <property type="match status" value="2"/>
</dbReference>
<keyword evidence="2" id="KW-0547">Nucleotide-binding</keyword>
<name>A0ABP7BRK3_9MICC</name>
<keyword evidence="6" id="KW-1185">Reference proteome</keyword>
<evidence type="ECO:0000313" key="5">
    <source>
        <dbReference type="EMBL" id="GAA3668239.1"/>
    </source>
</evidence>
<evidence type="ECO:0000313" key="6">
    <source>
        <dbReference type="Proteomes" id="UP001500752"/>
    </source>
</evidence>
<sequence>MGNPAPSTAQDAAPAALEIRGLRIAYGHGAHRTDVVHGVDLDLRRGETLALVGQSGSGKSTIAQAAGGLLPPNGHIVAGTVRVAGTEVTGFSRRDWRSLRGTGIGYIPQDPLSSLDPLQSIGHQVDQALLLHTDATRRTVRARTVELLGHVGIREPERRAESHPHELSGGQLQRVLIAIAIAGRPQLLIADEPTSALDVTVQQTILDLLGELQRELGSAILFITHDLALAGDRSDRIAVLNHGELVDSGPTDRVLSDPADEYTRRLFADVPATSPDKYRRRLDAAAAADRPVAIAVEHLVKHYGDPRQQGGRPPAVNDVSFTVRRGSTHALVGESGSGKTTIARVIAGLEPFTSGTVSVDGRTLERQPRHTNPYARQLQLVYQNPLSALDPKFSIRRSIEEPLRLHGGAPEGGSAEGGSAAARARRVKEVLDRVALPESVLERRPREVSGGQRQRVAIARSLVLAPEILVLDEPTSALDVTVQARIIELLFELREDQDLTYLFISHDLSLVRQIADEVSVLEHGRLVESGPVGQVFDDSPNDYTRRLISSIPGRRSGRVLLPGA</sequence>
<dbReference type="GO" id="GO:0005524">
    <property type="term" value="F:ATP binding"/>
    <property type="evidence" value="ECO:0007669"/>
    <property type="project" value="UniProtKB-KW"/>
</dbReference>
<dbReference type="SMART" id="SM00382">
    <property type="entry name" value="AAA"/>
    <property type="match status" value="2"/>
</dbReference>
<accession>A0ABP7BRK3</accession>
<comment type="caution">
    <text evidence="5">The sequence shown here is derived from an EMBL/GenBank/DDBJ whole genome shotgun (WGS) entry which is preliminary data.</text>
</comment>
<gene>
    <name evidence="5" type="ORF">GCM10023081_03460</name>
</gene>
<evidence type="ECO:0000256" key="1">
    <source>
        <dbReference type="ARBA" id="ARBA00022448"/>
    </source>
</evidence>
<dbReference type="SUPFAM" id="SSF52540">
    <property type="entry name" value="P-loop containing nucleoside triphosphate hydrolases"/>
    <property type="match status" value="2"/>
</dbReference>
<dbReference type="CDD" id="cd03257">
    <property type="entry name" value="ABC_NikE_OppD_transporters"/>
    <property type="match status" value="2"/>
</dbReference>
<dbReference type="PROSITE" id="PS00211">
    <property type="entry name" value="ABC_TRANSPORTER_1"/>
    <property type="match status" value="2"/>
</dbReference>
<proteinExistence type="predicted"/>
<dbReference type="Gene3D" id="3.40.50.300">
    <property type="entry name" value="P-loop containing nucleotide triphosphate hydrolases"/>
    <property type="match status" value="2"/>
</dbReference>
<evidence type="ECO:0000256" key="3">
    <source>
        <dbReference type="ARBA" id="ARBA00022840"/>
    </source>
</evidence>